<dbReference type="EMBL" id="FNQK01000004">
    <property type="protein sequence ID" value="SDZ92253.1"/>
    <property type="molecule type" value="Genomic_DNA"/>
</dbReference>
<protein>
    <submittedName>
        <fullName evidence="1">Uncharacterized protein</fullName>
    </submittedName>
</protein>
<keyword evidence="2" id="KW-1185">Reference proteome</keyword>
<evidence type="ECO:0000313" key="2">
    <source>
        <dbReference type="Proteomes" id="UP000198846"/>
    </source>
</evidence>
<accession>A0A1H3WYS1</accession>
<reference evidence="1 2" key="1">
    <citation type="submission" date="2016-10" db="EMBL/GenBank/DDBJ databases">
        <authorList>
            <person name="de Groot N.N."/>
        </authorList>
    </citation>
    <scope>NUCLEOTIDE SEQUENCE [LARGE SCALE GENOMIC DNA]</scope>
    <source>
        <strain evidence="1 2">DSM 23842</strain>
    </source>
</reference>
<dbReference type="Proteomes" id="UP000198846">
    <property type="component" value="Unassembled WGS sequence"/>
</dbReference>
<organism evidence="1 2">
    <name type="scientific">Bizionia paragorgiae</name>
    <dbReference type="NCBI Taxonomy" id="283786"/>
    <lineage>
        <taxon>Bacteria</taxon>
        <taxon>Pseudomonadati</taxon>
        <taxon>Bacteroidota</taxon>
        <taxon>Flavobacteriia</taxon>
        <taxon>Flavobacteriales</taxon>
        <taxon>Flavobacteriaceae</taxon>
        <taxon>Bizionia</taxon>
    </lineage>
</organism>
<gene>
    <name evidence="1" type="ORF">SAMN04487990_10466</name>
</gene>
<dbReference type="STRING" id="283786.SAMN04487990_10466"/>
<evidence type="ECO:0000313" key="1">
    <source>
        <dbReference type="EMBL" id="SDZ92253.1"/>
    </source>
</evidence>
<sequence length="110" mass="12655">MVTVFIAKFIAVDAKALNLLFSEEGINLLHFQCKKEQAQYQKSDQKSSVSSQLETQEVIAFNGDCTPQYQLELFTWALDTSSFSVDYNTYMTSKLRYMYYDNNSPPPRLA</sequence>
<proteinExistence type="predicted"/>
<dbReference type="AlphaFoldDB" id="A0A1H3WYS1"/>
<name>A0A1H3WYS1_BIZPA</name>